<dbReference type="CDD" id="cd07377">
    <property type="entry name" value="WHTH_GntR"/>
    <property type="match status" value="1"/>
</dbReference>
<accession>A0A3S2USY4</accession>
<dbReference type="SUPFAM" id="SSF46785">
    <property type="entry name" value="Winged helix' DNA-binding domain"/>
    <property type="match status" value="1"/>
</dbReference>
<dbReference type="SUPFAM" id="SSF48008">
    <property type="entry name" value="GntR ligand-binding domain-like"/>
    <property type="match status" value="1"/>
</dbReference>
<dbReference type="SMART" id="SM00345">
    <property type="entry name" value="HTH_GNTR"/>
    <property type="match status" value="1"/>
</dbReference>
<dbReference type="Proteomes" id="UP000288178">
    <property type="component" value="Unassembled WGS sequence"/>
</dbReference>
<dbReference type="Pfam" id="PF00392">
    <property type="entry name" value="GntR"/>
    <property type="match status" value="1"/>
</dbReference>
<feature type="domain" description="HTH gntR-type" evidence="4">
    <location>
        <begin position="30"/>
        <end position="97"/>
    </location>
</feature>
<dbReference type="Gene3D" id="1.20.120.530">
    <property type="entry name" value="GntR ligand-binding domain-like"/>
    <property type="match status" value="1"/>
</dbReference>
<evidence type="ECO:0000313" key="5">
    <source>
        <dbReference type="EMBL" id="RVT54399.1"/>
    </source>
</evidence>
<name>A0A3S2USY4_9BURK</name>
<gene>
    <name evidence="5" type="ORF">ENE75_06015</name>
</gene>
<dbReference type="AlphaFoldDB" id="A0A3S2USY4"/>
<evidence type="ECO:0000259" key="4">
    <source>
        <dbReference type="PROSITE" id="PS50949"/>
    </source>
</evidence>
<dbReference type="InterPro" id="IPR036388">
    <property type="entry name" value="WH-like_DNA-bd_sf"/>
</dbReference>
<dbReference type="OrthoDB" id="5343379at2"/>
<dbReference type="PROSITE" id="PS50949">
    <property type="entry name" value="HTH_GNTR"/>
    <property type="match status" value="1"/>
</dbReference>
<comment type="caution">
    <text evidence="5">The sequence shown here is derived from an EMBL/GenBank/DDBJ whole genome shotgun (WGS) entry which is preliminary data.</text>
</comment>
<dbReference type="InterPro" id="IPR000524">
    <property type="entry name" value="Tscrpt_reg_HTH_GntR"/>
</dbReference>
<dbReference type="EMBL" id="SACT01000001">
    <property type="protein sequence ID" value="RVT54399.1"/>
    <property type="molecule type" value="Genomic_DNA"/>
</dbReference>
<dbReference type="InterPro" id="IPR008920">
    <property type="entry name" value="TF_FadR/GntR_C"/>
</dbReference>
<dbReference type="SMART" id="SM00895">
    <property type="entry name" value="FCD"/>
    <property type="match status" value="1"/>
</dbReference>
<sequence>MKPSRDGEPAPHWEGAVAFRLFADRPRPTLTVAEQIAAQVGERILDGRLPPGARLDEQHLAGEFGVSRGTLREATRLLEREGLVRVIPRHGAMVTALSADELREIYEVRAALFDSVLRKLAKTRPAALFALQRDGVARLRTLADGVQDGDEYAETMHRLLLVTASHAGNRRLQRLLAGLSLQTLRYSKLALRSVARRQRSLALWTQALEALERGDADTVAALSGLHFEESGAEAARLLATDPAQET</sequence>
<evidence type="ECO:0000256" key="1">
    <source>
        <dbReference type="ARBA" id="ARBA00023015"/>
    </source>
</evidence>
<dbReference type="RefSeq" id="WP_128196577.1">
    <property type="nucleotide sequence ID" value="NZ_SACT01000001.1"/>
</dbReference>
<dbReference type="InterPro" id="IPR011711">
    <property type="entry name" value="GntR_C"/>
</dbReference>
<protein>
    <submittedName>
        <fullName evidence="5">GntR family transcriptional regulator</fullName>
    </submittedName>
</protein>
<dbReference type="PANTHER" id="PTHR43537">
    <property type="entry name" value="TRANSCRIPTIONAL REGULATOR, GNTR FAMILY"/>
    <property type="match status" value="1"/>
</dbReference>
<dbReference type="Pfam" id="PF07729">
    <property type="entry name" value="FCD"/>
    <property type="match status" value="1"/>
</dbReference>
<proteinExistence type="predicted"/>
<keyword evidence="1" id="KW-0805">Transcription regulation</keyword>
<dbReference type="PANTHER" id="PTHR43537:SF24">
    <property type="entry name" value="GLUCONATE OPERON TRANSCRIPTIONAL REPRESSOR"/>
    <property type="match status" value="1"/>
</dbReference>
<dbReference type="PRINTS" id="PR00035">
    <property type="entry name" value="HTHGNTR"/>
</dbReference>
<dbReference type="GO" id="GO:0003700">
    <property type="term" value="F:DNA-binding transcription factor activity"/>
    <property type="evidence" value="ECO:0007669"/>
    <property type="project" value="InterPro"/>
</dbReference>
<keyword evidence="6" id="KW-1185">Reference proteome</keyword>
<dbReference type="Gene3D" id="1.10.10.10">
    <property type="entry name" value="Winged helix-like DNA-binding domain superfamily/Winged helix DNA-binding domain"/>
    <property type="match status" value="1"/>
</dbReference>
<organism evidence="5 6">
    <name type="scientific">Rubrivivax albus</name>
    <dbReference type="NCBI Taxonomy" id="2499835"/>
    <lineage>
        <taxon>Bacteria</taxon>
        <taxon>Pseudomonadati</taxon>
        <taxon>Pseudomonadota</taxon>
        <taxon>Betaproteobacteria</taxon>
        <taxon>Burkholderiales</taxon>
        <taxon>Sphaerotilaceae</taxon>
        <taxon>Rubrivivax</taxon>
    </lineage>
</organism>
<dbReference type="GO" id="GO:0003677">
    <property type="term" value="F:DNA binding"/>
    <property type="evidence" value="ECO:0007669"/>
    <property type="project" value="UniProtKB-KW"/>
</dbReference>
<evidence type="ECO:0000313" key="6">
    <source>
        <dbReference type="Proteomes" id="UP000288178"/>
    </source>
</evidence>
<reference evidence="5 6" key="1">
    <citation type="submission" date="2019-01" db="EMBL/GenBank/DDBJ databases">
        <authorList>
            <person name="Chen W.-M."/>
        </authorList>
    </citation>
    <scope>NUCLEOTIDE SEQUENCE [LARGE SCALE GENOMIC DNA]</scope>
    <source>
        <strain evidence="5 6">ICH-3</strain>
    </source>
</reference>
<keyword evidence="2" id="KW-0238">DNA-binding</keyword>
<evidence type="ECO:0000256" key="3">
    <source>
        <dbReference type="ARBA" id="ARBA00023163"/>
    </source>
</evidence>
<keyword evidence="3" id="KW-0804">Transcription</keyword>
<evidence type="ECO:0000256" key="2">
    <source>
        <dbReference type="ARBA" id="ARBA00023125"/>
    </source>
</evidence>
<dbReference type="InterPro" id="IPR036390">
    <property type="entry name" value="WH_DNA-bd_sf"/>
</dbReference>